<reference evidence="1" key="1">
    <citation type="submission" date="2024-09" db="EMBL/GenBank/DDBJ databases">
        <title>Black Yeasts Isolated from many extreme environments.</title>
        <authorList>
            <person name="Coleine C."/>
            <person name="Stajich J.E."/>
            <person name="Selbmann L."/>
        </authorList>
    </citation>
    <scope>NUCLEOTIDE SEQUENCE</scope>
    <source>
        <strain evidence="1">CCFEE 5737</strain>
    </source>
</reference>
<gene>
    <name evidence="1" type="ORF">LTS18_010885</name>
</gene>
<organism evidence="1 2">
    <name type="scientific">Coniosporium uncinatum</name>
    <dbReference type="NCBI Taxonomy" id="93489"/>
    <lineage>
        <taxon>Eukaryota</taxon>
        <taxon>Fungi</taxon>
        <taxon>Dikarya</taxon>
        <taxon>Ascomycota</taxon>
        <taxon>Pezizomycotina</taxon>
        <taxon>Dothideomycetes</taxon>
        <taxon>Dothideomycetes incertae sedis</taxon>
        <taxon>Coniosporium</taxon>
    </lineage>
</organism>
<keyword evidence="2" id="KW-1185">Reference proteome</keyword>
<dbReference type="EMBL" id="JAWDJW010003080">
    <property type="protein sequence ID" value="KAK3077220.1"/>
    <property type="molecule type" value="Genomic_DNA"/>
</dbReference>
<sequence length="133" mass="15168">KLTLDCRKHYDVWPEDEEVLIGPLGSLKNFKQLKMINVPGVALIGWDKDRIDGFNALPDVLPPYIEELRISNWAPGLEEQLSMLSAVAKEQYPSLRRLILQDVEARSLQQRFDDANAHVSVIIEDGDELDHFS</sequence>
<dbReference type="Proteomes" id="UP001186974">
    <property type="component" value="Unassembled WGS sequence"/>
</dbReference>
<proteinExistence type="predicted"/>
<accession>A0ACC3DL44</accession>
<evidence type="ECO:0000313" key="2">
    <source>
        <dbReference type="Proteomes" id="UP001186974"/>
    </source>
</evidence>
<protein>
    <submittedName>
        <fullName evidence="1">Uncharacterized protein</fullName>
    </submittedName>
</protein>
<evidence type="ECO:0000313" key="1">
    <source>
        <dbReference type="EMBL" id="KAK3077220.1"/>
    </source>
</evidence>
<feature type="non-terminal residue" evidence="1">
    <location>
        <position position="1"/>
    </location>
</feature>
<comment type="caution">
    <text evidence="1">The sequence shown here is derived from an EMBL/GenBank/DDBJ whole genome shotgun (WGS) entry which is preliminary data.</text>
</comment>
<name>A0ACC3DL44_9PEZI</name>